<dbReference type="InterPro" id="IPR050471">
    <property type="entry name" value="AB_hydrolase"/>
</dbReference>
<name>A0A543CN96_9ACTN</name>
<evidence type="ECO:0000313" key="2">
    <source>
        <dbReference type="EMBL" id="TQL98553.1"/>
    </source>
</evidence>
<dbReference type="PANTHER" id="PTHR43433">
    <property type="entry name" value="HYDROLASE, ALPHA/BETA FOLD FAMILY PROTEIN"/>
    <property type="match status" value="1"/>
</dbReference>
<dbReference type="Gene3D" id="3.40.50.1820">
    <property type="entry name" value="alpha/beta hydrolase"/>
    <property type="match status" value="1"/>
</dbReference>
<dbReference type="PANTHER" id="PTHR43433:SF5">
    <property type="entry name" value="AB HYDROLASE-1 DOMAIN-CONTAINING PROTEIN"/>
    <property type="match status" value="1"/>
</dbReference>
<proteinExistence type="predicted"/>
<accession>A0A543CN96</accession>
<sequence length="269" mass="28881">MNRVRTLQIPGGRLHYEVRGSGPTLLMIPGSNGDAGLYDGVADLLADAYTVITYDRRGFSRSSLDGPVTGDWSDVHTGDAHRLIETVAAGPAHVFGSSAGAVIGLDLVSRHPGLVTTLVAHEPPLAEVLPDAAEWRAFFAKVHATYLQEGVGPAMRLFMTGIGLDEVERPAVIDPGLTGRLSGNLDFFLSHEVRQAPGYRPDLDALDAERARIVMAGGHESRQHFPYRPAATLATRWDTHVADFPGDHTGYWSRPAEFAATLTAALAIP</sequence>
<dbReference type="InterPro" id="IPR029058">
    <property type="entry name" value="AB_hydrolase_fold"/>
</dbReference>
<feature type="domain" description="AB hydrolase-1" evidence="1">
    <location>
        <begin position="23"/>
        <end position="137"/>
    </location>
</feature>
<dbReference type="Proteomes" id="UP000316096">
    <property type="component" value="Unassembled WGS sequence"/>
</dbReference>
<dbReference type="EMBL" id="VFOZ01000001">
    <property type="protein sequence ID" value="TQL98553.1"/>
    <property type="molecule type" value="Genomic_DNA"/>
</dbReference>
<organism evidence="2 3">
    <name type="scientific">Actinoallomurus bryophytorum</name>
    <dbReference type="NCBI Taxonomy" id="1490222"/>
    <lineage>
        <taxon>Bacteria</taxon>
        <taxon>Bacillati</taxon>
        <taxon>Actinomycetota</taxon>
        <taxon>Actinomycetes</taxon>
        <taxon>Streptosporangiales</taxon>
        <taxon>Thermomonosporaceae</taxon>
        <taxon>Actinoallomurus</taxon>
    </lineage>
</organism>
<dbReference type="AlphaFoldDB" id="A0A543CN96"/>
<dbReference type="GO" id="GO:0004806">
    <property type="term" value="F:triacylglycerol lipase activity"/>
    <property type="evidence" value="ECO:0007669"/>
    <property type="project" value="TreeGrafter"/>
</dbReference>
<dbReference type="SUPFAM" id="SSF53474">
    <property type="entry name" value="alpha/beta-Hydrolases"/>
    <property type="match status" value="1"/>
</dbReference>
<dbReference type="RefSeq" id="WP_221640099.1">
    <property type="nucleotide sequence ID" value="NZ_VFOZ01000001.1"/>
</dbReference>
<dbReference type="GO" id="GO:0046503">
    <property type="term" value="P:glycerolipid catabolic process"/>
    <property type="evidence" value="ECO:0007669"/>
    <property type="project" value="TreeGrafter"/>
</dbReference>
<protein>
    <submittedName>
        <fullName evidence="2">Pimeloyl-ACP methyl ester carboxylesterase</fullName>
    </submittedName>
</protein>
<evidence type="ECO:0000259" key="1">
    <source>
        <dbReference type="Pfam" id="PF00561"/>
    </source>
</evidence>
<gene>
    <name evidence="2" type="ORF">FB559_4179</name>
</gene>
<comment type="caution">
    <text evidence="2">The sequence shown here is derived from an EMBL/GenBank/DDBJ whole genome shotgun (WGS) entry which is preliminary data.</text>
</comment>
<dbReference type="InterPro" id="IPR000073">
    <property type="entry name" value="AB_hydrolase_1"/>
</dbReference>
<evidence type="ECO:0000313" key="3">
    <source>
        <dbReference type="Proteomes" id="UP000316096"/>
    </source>
</evidence>
<reference evidence="2 3" key="1">
    <citation type="submission" date="2019-06" db="EMBL/GenBank/DDBJ databases">
        <title>Sequencing the genomes of 1000 actinobacteria strains.</title>
        <authorList>
            <person name="Klenk H.-P."/>
        </authorList>
    </citation>
    <scope>NUCLEOTIDE SEQUENCE [LARGE SCALE GENOMIC DNA]</scope>
    <source>
        <strain evidence="2 3">DSM 102200</strain>
    </source>
</reference>
<dbReference type="Pfam" id="PF00561">
    <property type="entry name" value="Abhydrolase_1"/>
    <property type="match status" value="1"/>
</dbReference>
<keyword evidence="3" id="KW-1185">Reference proteome</keyword>